<dbReference type="InterPro" id="IPR051164">
    <property type="entry name" value="NmrA-like_oxidored"/>
</dbReference>
<dbReference type="Gene3D" id="3.40.50.720">
    <property type="entry name" value="NAD(P)-binding Rossmann-like Domain"/>
    <property type="match status" value="1"/>
</dbReference>
<comment type="caution">
    <text evidence="4">The sequence shown here is derived from an EMBL/GenBank/DDBJ whole genome shotgun (WGS) entry which is preliminary data.</text>
</comment>
<evidence type="ECO:0000259" key="3">
    <source>
        <dbReference type="Pfam" id="PF05368"/>
    </source>
</evidence>
<dbReference type="Pfam" id="PF05368">
    <property type="entry name" value="NmrA"/>
    <property type="match status" value="1"/>
</dbReference>
<dbReference type="Proteomes" id="UP001273166">
    <property type="component" value="Unassembled WGS sequence"/>
</dbReference>
<dbReference type="PANTHER" id="PTHR42748">
    <property type="entry name" value="NITROGEN METABOLITE REPRESSION PROTEIN NMRA FAMILY MEMBER"/>
    <property type="match status" value="1"/>
</dbReference>
<dbReference type="InterPro" id="IPR036291">
    <property type="entry name" value="NAD(P)-bd_dom_sf"/>
</dbReference>
<proteinExistence type="inferred from homology"/>
<keyword evidence="2" id="KW-0521">NADP</keyword>
<name>A0AAJ0H0U9_9PEZI</name>
<gene>
    <name evidence="4" type="ORF">B0T15DRAFT_545733</name>
</gene>
<dbReference type="EMBL" id="JAUDZG010000001">
    <property type="protein sequence ID" value="KAK3309746.1"/>
    <property type="molecule type" value="Genomic_DNA"/>
</dbReference>
<dbReference type="SUPFAM" id="SSF51735">
    <property type="entry name" value="NAD(P)-binding Rossmann-fold domains"/>
    <property type="match status" value="1"/>
</dbReference>
<evidence type="ECO:0000313" key="5">
    <source>
        <dbReference type="Proteomes" id="UP001273166"/>
    </source>
</evidence>
<accession>A0AAJ0H0U9</accession>
<dbReference type="GO" id="GO:0005634">
    <property type="term" value="C:nucleus"/>
    <property type="evidence" value="ECO:0007669"/>
    <property type="project" value="TreeGrafter"/>
</dbReference>
<dbReference type="Gene3D" id="3.90.25.10">
    <property type="entry name" value="UDP-galactose 4-epimerase, domain 1"/>
    <property type="match status" value="1"/>
</dbReference>
<feature type="domain" description="NmrA-like" evidence="3">
    <location>
        <begin position="3"/>
        <end position="261"/>
    </location>
</feature>
<reference evidence="4" key="1">
    <citation type="journal article" date="2023" name="Mol. Phylogenet. Evol.">
        <title>Genome-scale phylogeny and comparative genomics of the fungal order Sordariales.</title>
        <authorList>
            <person name="Hensen N."/>
            <person name="Bonometti L."/>
            <person name="Westerberg I."/>
            <person name="Brannstrom I.O."/>
            <person name="Guillou S."/>
            <person name="Cros-Aarteil S."/>
            <person name="Calhoun S."/>
            <person name="Haridas S."/>
            <person name="Kuo A."/>
            <person name="Mondo S."/>
            <person name="Pangilinan J."/>
            <person name="Riley R."/>
            <person name="LaButti K."/>
            <person name="Andreopoulos B."/>
            <person name="Lipzen A."/>
            <person name="Chen C."/>
            <person name="Yan M."/>
            <person name="Daum C."/>
            <person name="Ng V."/>
            <person name="Clum A."/>
            <person name="Steindorff A."/>
            <person name="Ohm R.A."/>
            <person name="Martin F."/>
            <person name="Silar P."/>
            <person name="Natvig D.O."/>
            <person name="Lalanne C."/>
            <person name="Gautier V."/>
            <person name="Ament-Velasquez S.L."/>
            <person name="Kruys A."/>
            <person name="Hutchinson M.I."/>
            <person name="Powell A.J."/>
            <person name="Barry K."/>
            <person name="Miller A.N."/>
            <person name="Grigoriev I.V."/>
            <person name="Debuchy R."/>
            <person name="Gladieux P."/>
            <person name="Hiltunen Thoren M."/>
            <person name="Johannesson H."/>
        </authorList>
    </citation>
    <scope>NUCLEOTIDE SEQUENCE</scope>
    <source>
        <strain evidence="4">CBS 333.67</strain>
    </source>
</reference>
<organism evidence="4 5">
    <name type="scientific">Chaetomium strumarium</name>
    <dbReference type="NCBI Taxonomy" id="1170767"/>
    <lineage>
        <taxon>Eukaryota</taxon>
        <taxon>Fungi</taxon>
        <taxon>Dikarya</taxon>
        <taxon>Ascomycota</taxon>
        <taxon>Pezizomycotina</taxon>
        <taxon>Sordariomycetes</taxon>
        <taxon>Sordariomycetidae</taxon>
        <taxon>Sordariales</taxon>
        <taxon>Chaetomiaceae</taxon>
        <taxon>Chaetomium</taxon>
    </lineage>
</organism>
<dbReference type="AlphaFoldDB" id="A0AAJ0H0U9"/>
<dbReference type="PANTHER" id="PTHR42748:SF14">
    <property type="entry name" value="SNOAL-LIKE DOMAIN-CONTAINING PROTEIN"/>
    <property type="match status" value="1"/>
</dbReference>
<evidence type="ECO:0000256" key="2">
    <source>
        <dbReference type="ARBA" id="ARBA00022857"/>
    </source>
</evidence>
<dbReference type="GeneID" id="87888968"/>
<keyword evidence="5" id="KW-1185">Reference proteome</keyword>
<sequence length="359" mass="40333">MSPKIFVIGGTGAQGLPVIRGLVHDGKYTVRVLTRDTTSRRAQELAGLGPNVELVQGTFTSEADLRAGFTGAWGAFINIDGFATGEAMETYWTIRAYELAIEHGVQFYVHGNLDYVYKLSGYNQAHRCGHYDGKGRMGEWIQLQRQASKGVGMKAALFTTGPYIEMALCQQTPMEPVIETDESGEHVLVWKVPLTAEGGVAHVALDDCAHYVRWLFDNPERADGMDLAVAIDSIHYSDMAKAFEKVTGHKARYVDVDMDTFFSGPHWSRVASFPTGYMVDPKSPAAMTTRDNFTGFWRMRDYALLDEIHPNRIRSAEEFFRREDEKAKKNGRGSLWDMVLDPRPILKIHEDRRLASRSK</sequence>
<dbReference type="RefSeq" id="XP_062725526.1">
    <property type="nucleotide sequence ID" value="XM_062870139.1"/>
</dbReference>
<comment type="similarity">
    <text evidence="1">Belongs to the NmrA-type oxidoreductase family.</text>
</comment>
<reference evidence="4" key="2">
    <citation type="submission" date="2023-06" db="EMBL/GenBank/DDBJ databases">
        <authorList>
            <consortium name="Lawrence Berkeley National Laboratory"/>
            <person name="Mondo S.J."/>
            <person name="Hensen N."/>
            <person name="Bonometti L."/>
            <person name="Westerberg I."/>
            <person name="Brannstrom I.O."/>
            <person name="Guillou S."/>
            <person name="Cros-Aarteil S."/>
            <person name="Calhoun S."/>
            <person name="Haridas S."/>
            <person name="Kuo A."/>
            <person name="Pangilinan J."/>
            <person name="Riley R."/>
            <person name="Labutti K."/>
            <person name="Andreopoulos B."/>
            <person name="Lipzen A."/>
            <person name="Chen C."/>
            <person name="Yanf M."/>
            <person name="Daum C."/>
            <person name="Ng V."/>
            <person name="Clum A."/>
            <person name="Steindorff A."/>
            <person name="Ohm R."/>
            <person name="Martin F."/>
            <person name="Silar P."/>
            <person name="Natvig D."/>
            <person name="Lalanne C."/>
            <person name="Gautier V."/>
            <person name="Ament-Velasquez S.L."/>
            <person name="Kruys A."/>
            <person name="Hutchinson M.I."/>
            <person name="Powell A.J."/>
            <person name="Barry K."/>
            <person name="Miller A.N."/>
            <person name="Grigoriev I.V."/>
            <person name="Debuchy R."/>
            <person name="Gladieux P."/>
            <person name="Thoren M.H."/>
            <person name="Johannesson H."/>
        </authorList>
    </citation>
    <scope>NUCLEOTIDE SEQUENCE</scope>
    <source>
        <strain evidence="4">CBS 333.67</strain>
    </source>
</reference>
<protein>
    <recommendedName>
        <fullName evidence="3">NmrA-like domain-containing protein</fullName>
    </recommendedName>
</protein>
<evidence type="ECO:0000313" key="4">
    <source>
        <dbReference type="EMBL" id="KAK3309746.1"/>
    </source>
</evidence>
<dbReference type="InterPro" id="IPR008030">
    <property type="entry name" value="NmrA-like"/>
</dbReference>
<evidence type="ECO:0000256" key="1">
    <source>
        <dbReference type="ARBA" id="ARBA00006328"/>
    </source>
</evidence>